<keyword evidence="2" id="KW-1185">Reference proteome</keyword>
<evidence type="ECO:0000313" key="2">
    <source>
        <dbReference type="Proteomes" id="UP000188637"/>
    </source>
</evidence>
<evidence type="ECO:0000313" key="1">
    <source>
        <dbReference type="EMBL" id="ONI39688.1"/>
    </source>
</evidence>
<gene>
    <name evidence="1" type="ORF">AN640_01670</name>
</gene>
<dbReference type="Proteomes" id="UP000188637">
    <property type="component" value="Unassembled WGS sequence"/>
</dbReference>
<dbReference type="EMBL" id="LJHD01000255">
    <property type="protein sequence ID" value="ONI39688.1"/>
    <property type="molecule type" value="Genomic_DNA"/>
</dbReference>
<name>A0ACC8XB83_9FIRM</name>
<proteinExistence type="predicted"/>
<comment type="caution">
    <text evidence="1">The sequence shown here is derived from an EMBL/GenBank/DDBJ whole genome shotgun (WGS) entry which is preliminary data.</text>
</comment>
<protein>
    <submittedName>
        <fullName evidence="1">Uncharacterized protein</fullName>
    </submittedName>
</protein>
<organism evidence="1 2">
    <name type="scientific">Candidatus Epulonipiscium fishelsonii</name>
    <dbReference type="NCBI Taxonomy" id="77094"/>
    <lineage>
        <taxon>Bacteria</taxon>
        <taxon>Bacillati</taxon>
        <taxon>Bacillota</taxon>
        <taxon>Clostridia</taxon>
        <taxon>Lachnospirales</taxon>
        <taxon>Lachnospiraceae</taxon>
        <taxon>Candidatus Epulonipiscium</taxon>
    </lineage>
</organism>
<reference evidence="1" key="1">
    <citation type="submission" date="2016-08" db="EMBL/GenBank/DDBJ databases">
        <authorList>
            <person name="Ngugi D.K."/>
            <person name="Miyake S."/>
            <person name="Stingl U."/>
        </authorList>
    </citation>
    <scope>NUCLEOTIDE SEQUENCE</scope>
    <source>
        <strain evidence="1">SCG-D08WGA-EpuloA1</strain>
    </source>
</reference>
<accession>A0ACC8XB83</accession>
<sequence>MIIVALNGSNRKQYTYGLIKSVADILNQHEINIEIINLFEYEIKECIGCERCILTNKCVLKDDTQLIMNKLVQADGIILASPVYMQNLSGKLKTFIDRTCKWFHRPEVYGKPVLALATTKGSGLKNTLTYLEKVIIQWGGINAGIIGRNVRTINEPVSLKECNKIINYLKNPKYTYAPSLESLINFQVQKVLSDHMIENDKKYWQEKDWYNKSYYFDCKISFIKQLIVTQFYKMFYKKIHSNKKFKSLN</sequence>